<dbReference type="PROSITE" id="PS50175">
    <property type="entry name" value="ASP_PROT_RETROV"/>
    <property type="match status" value="1"/>
</dbReference>
<dbReference type="GO" id="GO:0004190">
    <property type="term" value="F:aspartic-type endopeptidase activity"/>
    <property type="evidence" value="ECO:0007669"/>
    <property type="project" value="InterPro"/>
</dbReference>
<dbReference type="InterPro" id="IPR034122">
    <property type="entry name" value="Retropepsin-like_bacterial"/>
</dbReference>
<evidence type="ECO:0000256" key="2">
    <source>
        <dbReference type="SAM" id="Phobius"/>
    </source>
</evidence>
<dbReference type="Gene3D" id="2.40.70.10">
    <property type="entry name" value="Acid Proteases"/>
    <property type="match status" value="2"/>
</dbReference>
<name>A0A517WJS3_9PLAN</name>
<dbReference type="Pfam" id="PF17820">
    <property type="entry name" value="PDZ_6"/>
    <property type="match status" value="1"/>
</dbReference>
<dbReference type="RefSeq" id="WP_145043830.1">
    <property type="nucleotide sequence ID" value="NZ_CP036347.1"/>
</dbReference>
<dbReference type="SUPFAM" id="SSF50156">
    <property type="entry name" value="PDZ domain-like"/>
    <property type="match status" value="1"/>
</dbReference>
<keyword evidence="5" id="KW-0645">Protease</keyword>
<dbReference type="PROSITE" id="PS50106">
    <property type="entry name" value="PDZ"/>
    <property type="match status" value="1"/>
</dbReference>
<keyword evidence="2" id="KW-0472">Membrane</keyword>
<dbReference type="Gene3D" id="2.30.42.10">
    <property type="match status" value="1"/>
</dbReference>
<reference evidence="5 6" key="1">
    <citation type="submission" date="2019-02" db="EMBL/GenBank/DDBJ databases">
        <title>Deep-cultivation of Planctomycetes and their phenomic and genomic characterization uncovers novel biology.</title>
        <authorList>
            <person name="Wiegand S."/>
            <person name="Jogler M."/>
            <person name="Boedeker C."/>
            <person name="Pinto D."/>
            <person name="Vollmers J."/>
            <person name="Rivas-Marin E."/>
            <person name="Kohn T."/>
            <person name="Peeters S.H."/>
            <person name="Heuer A."/>
            <person name="Rast P."/>
            <person name="Oberbeckmann S."/>
            <person name="Bunk B."/>
            <person name="Jeske O."/>
            <person name="Meyerdierks A."/>
            <person name="Storesund J.E."/>
            <person name="Kallscheuer N."/>
            <person name="Luecker S."/>
            <person name="Lage O.M."/>
            <person name="Pohl T."/>
            <person name="Merkel B.J."/>
            <person name="Hornburger P."/>
            <person name="Mueller R.-W."/>
            <person name="Bruemmer F."/>
            <person name="Labrenz M."/>
            <person name="Spormann A.M."/>
            <person name="Op den Camp H."/>
            <person name="Overmann J."/>
            <person name="Amann R."/>
            <person name="Jetten M.S.M."/>
            <person name="Mascher T."/>
            <person name="Medema M.H."/>
            <person name="Devos D.P."/>
            <person name="Kaster A.-K."/>
            <person name="Ovreas L."/>
            <person name="Rohde M."/>
            <person name="Galperin M.Y."/>
            <person name="Jogler C."/>
        </authorList>
    </citation>
    <scope>NUCLEOTIDE SEQUENCE [LARGE SCALE GENOMIC DNA]</scope>
    <source>
        <strain evidence="5 6">V6</strain>
    </source>
</reference>
<protein>
    <submittedName>
        <fullName evidence="5">Retroviral aspartyl protease</fullName>
    </submittedName>
</protein>
<sequence length="410" mass="45681">MKRIYKARIRFILSIWNIIFLGIFPLNELMGDEELNLAPNRAALEYPVGKFGRPLLIPVTLNGRTISFLVDTGSSKSVFDKSLKAELGQPLEQNLIRTPGGRVSADLFKCPNAKIGNINLNFVGTIILSDLRPLRYATGEEIFGILGTDFLRKHIIEIDFDRGRFRIWSTFPRQWLNTSEKFPVSIQDGVPRVFADLPGNKSSSFIIDTGANASCLNKKIFDSLDKEGNLTFSASKRSFTLGGEIQSNSGYVKQLSVGPFVHQSVHLDRGSDSRFGLRYLSRYKVLIDFPKGDVYLQKSTKYSLPDSTATSGMSLIQIKGAKVVYAVKPKSPAGSSGVKPGDILVKINGRSCSDYDLFDLYGSCSDYDLFDLYELLTTKPGEVISLIFLRQDESRSVLIKLEKQISKITQ</sequence>
<keyword evidence="2" id="KW-0812">Transmembrane</keyword>
<dbReference type="GO" id="GO:0006508">
    <property type="term" value="P:proteolysis"/>
    <property type="evidence" value="ECO:0007669"/>
    <property type="project" value="UniProtKB-KW"/>
</dbReference>
<dbReference type="Pfam" id="PF13650">
    <property type="entry name" value="Asp_protease_2"/>
    <property type="match status" value="2"/>
</dbReference>
<accession>A0A517WJS3</accession>
<dbReference type="InterPro" id="IPR001969">
    <property type="entry name" value="Aspartic_peptidase_AS"/>
</dbReference>
<dbReference type="InterPro" id="IPR036034">
    <property type="entry name" value="PDZ_sf"/>
</dbReference>
<evidence type="ECO:0000313" key="6">
    <source>
        <dbReference type="Proteomes" id="UP000320722"/>
    </source>
</evidence>
<dbReference type="Proteomes" id="UP000320722">
    <property type="component" value="Chromosome"/>
</dbReference>
<dbReference type="InterPro" id="IPR001995">
    <property type="entry name" value="Peptidase_A2_cat"/>
</dbReference>
<evidence type="ECO:0000259" key="3">
    <source>
        <dbReference type="PROSITE" id="PS50106"/>
    </source>
</evidence>
<dbReference type="EMBL" id="CP036347">
    <property type="protein sequence ID" value="QDU05489.1"/>
    <property type="molecule type" value="Genomic_DNA"/>
</dbReference>
<dbReference type="PROSITE" id="PS00141">
    <property type="entry name" value="ASP_PROTEASE"/>
    <property type="match status" value="1"/>
</dbReference>
<feature type="domain" description="PDZ" evidence="3">
    <location>
        <begin position="293"/>
        <end position="351"/>
    </location>
</feature>
<organism evidence="5 6">
    <name type="scientific">Gimesia chilikensis</name>
    <dbReference type="NCBI Taxonomy" id="2605989"/>
    <lineage>
        <taxon>Bacteria</taxon>
        <taxon>Pseudomonadati</taxon>
        <taxon>Planctomycetota</taxon>
        <taxon>Planctomycetia</taxon>
        <taxon>Planctomycetales</taxon>
        <taxon>Planctomycetaceae</taxon>
        <taxon>Gimesia</taxon>
    </lineage>
</organism>
<dbReference type="AlphaFoldDB" id="A0A517WJS3"/>
<evidence type="ECO:0000259" key="4">
    <source>
        <dbReference type="PROSITE" id="PS50175"/>
    </source>
</evidence>
<keyword evidence="1" id="KW-0378">Hydrolase</keyword>
<proteinExistence type="predicted"/>
<dbReference type="SUPFAM" id="SSF50630">
    <property type="entry name" value="Acid proteases"/>
    <property type="match status" value="1"/>
</dbReference>
<keyword evidence="2" id="KW-1133">Transmembrane helix</keyword>
<dbReference type="InterPro" id="IPR001478">
    <property type="entry name" value="PDZ"/>
</dbReference>
<dbReference type="InterPro" id="IPR041489">
    <property type="entry name" value="PDZ_6"/>
</dbReference>
<evidence type="ECO:0000256" key="1">
    <source>
        <dbReference type="ARBA" id="ARBA00022801"/>
    </source>
</evidence>
<gene>
    <name evidence="5" type="ORF">V6x_52260</name>
</gene>
<dbReference type="InterPro" id="IPR021109">
    <property type="entry name" value="Peptidase_aspartic_dom_sf"/>
</dbReference>
<evidence type="ECO:0000313" key="5">
    <source>
        <dbReference type="EMBL" id="QDU05489.1"/>
    </source>
</evidence>
<feature type="transmembrane region" description="Helical" evidence="2">
    <location>
        <begin position="7"/>
        <end position="26"/>
    </location>
</feature>
<dbReference type="CDD" id="cd05483">
    <property type="entry name" value="retropepsin_like_bacteria"/>
    <property type="match status" value="1"/>
</dbReference>
<feature type="domain" description="Peptidase A2" evidence="4">
    <location>
        <begin position="66"/>
        <end position="150"/>
    </location>
</feature>